<dbReference type="SMART" id="SM00347">
    <property type="entry name" value="HTH_MARR"/>
    <property type="match status" value="1"/>
</dbReference>
<dbReference type="GO" id="GO:0003700">
    <property type="term" value="F:DNA-binding transcription factor activity"/>
    <property type="evidence" value="ECO:0007669"/>
    <property type="project" value="InterPro"/>
</dbReference>
<dbReference type="Gene3D" id="1.10.10.10">
    <property type="entry name" value="Winged helix-like DNA-binding domain superfamily/Winged helix DNA-binding domain"/>
    <property type="match status" value="1"/>
</dbReference>
<keyword evidence="3" id="KW-0804">Transcription</keyword>
<evidence type="ECO:0000313" key="5">
    <source>
        <dbReference type="EMBL" id="ACM23937.1"/>
    </source>
</evidence>
<dbReference type="Proteomes" id="UP000000445">
    <property type="component" value="Chromosome"/>
</dbReference>
<name>B9KAF4_THENN</name>
<evidence type="ECO:0000259" key="4">
    <source>
        <dbReference type="PROSITE" id="PS50995"/>
    </source>
</evidence>
<sequence>MDSPDNGGENVNSQEILRTLFSLVMKFSRFLPPDEEISNMKTTELYAFLYIALFGPKKMKEIAEFLSTTKSNVTNVVDFLEEKGLVMREMDPDDRRTFRVILTEKGERTYGKILQNFDGLVRSVLEKFSEEDLQVVSEGFRRMVEALSKEGSGE</sequence>
<reference evidence="5 6" key="1">
    <citation type="journal article" date="2009" name="Biosci. Biotechnol. Biochem.">
        <title>WeGAS: a web-based microbial genome annotation system.</title>
        <authorList>
            <person name="Lee D."/>
            <person name="Seo H."/>
            <person name="Park C."/>
            <person name="Park K."/>
        </authorList>
    </citation>
    <scope>NUCLEOTIDE SEQUENCE [LARGE SCALE GENOMIC DNA]</scope>
    <source>
        <strain evidence="6">ATCC 49049 / DSM 4359 / NBRC 107923 / NS-E</strain>
    </source>
</reference>
<organism evidence="5 6">
    <name type="scientific">Thermotoga neapolitana (strain ATCC 49049 / DSM 4359 / NBRC 107923 / NS-E)</name>
    <dbReference type="NCBI Taxonomy" id="309803"/>
    <lineage>
        <taxon>Bacteria</taxon>
        <taxon>Thermotogati</taxon>
        <taxon>Thermotogota</taxon>
        <taxon>Thermotogae</taxon>
        <taxon>Thermotogales</taxon>
        <taxon>Thermotogaceae</taxon>
        <taxon>Thermotoga</taxon>
    </lineage>
</organism>
<dbReference type="InterPro" id="IPR036388">
    <property type="entry name" value="WH-like_DNA-bd_sf"/>
</dbReference>
<keyword evidence="1" id="KW-0805">Transcription regulation</keyword>
<evidence type="ECO:0000313" key="6">
    <source>
        <dbReference type="Proteomes" id="UP000000445"/>
    </source>
</evidence>
<dbReference type="HOGENOM" id="CLU_083287_27_4_0"/>
<dbReference type="PROSITE" id="PS01117">
    <property type="entry name" value="HTH_MARR_1"/>
    <property type="match status" value="1"/>
</dbReference>
<proteinExistence type="predicted"/>
<dbReference type="EMBL" id="CP000916">
    <property type="protein sequence ID" value="ACM23937.1"/>
    <property type="molecule type" value="Genomic_DNA"/>
</dbReference>
<keyword evidence="2" id="KW-0238">DNA-binding</keyword>
<evidence type="ECO:0000256" key="3">
    <source>
        <dbReference type="ARBA" id="ARBA00023163"/>
    </source>
</evidence>
<dbReference type="InterPro" id="IPR036390">
    <property type="entry name" value="WH_DNA-bd_sf"/>
</dbReference>
<keyword evidence="6" id="KW-1185">Reference proteome</keyword>
<dbReference type="STRING" id="309803.CTN_1761"/>
<evidence type="ECO:0000256" key="2">
    <source>
        <dbReference type="ARBA" id="ARBA00023125"/>
    </source>
</evidence>
<dbReference type="Pfam" id="PF01047">
    <property type="entry name" value="MarR"/>
    <property type="match status" value="1"/>
</dbReference>
<protein>
    <submittedName>
        <fullName evidence="5">Transcriptional regulator, MarR family</fullName>
    </submittedName>
</protein>
<dbReference type="GO" id="GO:0003677">
    <property type="term" value="F:DNA binding"/>
    <property type="evidence" value="ECO:0007669"/>
    <property type="project" value="UniProtKB-KW"/>
</dbReference>
<dbReference type="InterPro" id="IPR000835">
    <property type="entry name" value="HTH_MarR-typ"/>
</dbReference>
<dbReference type="AlphaFoldDB" id="B9KAF4"/>
<feature type="domain" description="HTH marR-type" evidence="4">
    <location>
        <begin position="13"/>
        <end position="145"/>
    </location>
</feature>
<accession>B9KAF4</accession>
<dbReference type="PANTHER" id="PTHR42756">
    <property type="entry name" value="TRANSCRIPTIONAL REGULATOR, MARR"/>
    <property type="match status" value="1"/>
</dbReference>
<dbReference type="PANTHER" id="PTHR42756:SF1">
    <property type="entry name" value="TRANSCRIPTIONAL REPRESSOR OF EMRAB OPERON"/>
    <property type="match status" value="1"/>
</dbReference>
<dbReference type="PROSITE" id="PS50995">
    <property type="entry name" value="HTH_MARR_2"/>
    <property type="match status" value="1"/>
</dbReference>
<evidence type="ECO:0000256" key="1">
    <source>
        <dbReference type="ARBA" id="ARBA00023015"/>
    </source>
</evidence>
<dbReference type="PRINTS" id="PR00598">
    <property type="entry name" value="HTHMARR"/>
</dbReference>
<dbReference type="InterPro" id="IPR023187">
    <property type="entry name" value="Tscrpt_reg_MarR-type_CS"/>
</dbReference>
<dbReference type="eggNOG" id="COG1846">
    <property type="taxonomic scope" value="Bacteria"/>
</dbReference>
<gene>
    <name evidence="5" type="ordered locus">CTN_1761</name>
</gene>
<dbReference type="SUPFAM" id="SSF46785">
    <property type="entry name" value="Winged helix' DNA-binding domain"/>
    <property type="match status" value="1"/>
</dbReference>
<dbReference type="KEGG" id="tna:CTN_1761"/>